<organism evidence="2 3">
    <name type="scientific">Desulfamplus magnetovallimortis</name>
    <dbReference type="NCBI Taxonomy" id="1246637"/>
    <lineage>
        <taxon>Bacteria</taxon>
        <taxon>Pseudomonadati</taxon>
        <taxon>Thermodesulfobacteriota</taxon>
        <taxon>Desulfobacteria</taxon>
        <taxon>Desulfobacterales</taxon>
        <taxon>Desulfobacteraceae</taxon>
        <taxon>Desulfamplus</taxon>
    </lineage>
</organism>
<proteinExistence type="predicted"/>
<reference evidence="2 3" key="1">
    <citation type="submission" date="2017-03" db="EMBL/GenBank/DDBJ databases">
        <authorList>
            <person name="Afonso C.L."/>
            <person name="Miller P.J."/>
            <person name="Scott M.A."/>
            <person name="Spackman E."/>
            <person name="Goraichik I."/>
            <person name="Dimitrov K.M."/>
            <person name="Suarez D.L."/>
            <person name="Swayne D.E."/>
        </authorList>
    </citation>
    <scope>NUCLEOTIDE SEQUENCE [LARGE SCALE GENOMIC DNA]</scope>
    <source>
        <strain evidence="2">PRJEB14757</strain>
    </source>
</reference>
<keyword evidence="3" id="KW-1185">Reference proteome</keyword>
<feature type="transmembrane region" description="Helical" evidence="1">
    <location>
        <begin position="12"/>
        <end position="28"/>
    </location>
</feature>
<sequence>MLEFQSSDDYFMAVRIMTYIGLLYQNIIRTQNLKKAHLFKRRTYCNGNEKA</sequence>
<dbReference type="Proteomes" id="UP000191931">
    <property type="component" value="Unassembled WGS sequence"/>
</dbReference>
<gene>
    <name evidence="2" type="ORF">MTBBW1_600072</name>
</gene>
<keyword evidence="1" id="KW-0472">Membrane</keyword>
<dbReference type="STRING" id="1246637.MTBBW1_600072"/>
<protein>
    <recommendedName>
        <fullName evidence="4">Transposase</fullName>
    </recommendedName>
</protein>
<evidence type="ECO:0008006" key="4">
    <source>
        <dbReference type="Google" id="ProtNLM"/>
    </source>
</evidence>
<dbReference type="AlphaFoldDB" id="A0A1W1HIN6"/>
<evidence type="ECO:0000313" key="2">
    <source>
        <dbReference type="EMBL" id="SLM32242.1"/>
    </source>
</evidence>
<keyword evidence="1" id="KW-0812">Transmembrane</keyword>
<evidence type="ECO:0000256" key="1">
    <source>
        <dbReference type="SAM" id="Phobius"/>
    </source>
</evidence>
<accession>A0A1W1HIN6</accession>
<name>A0A1W1HIN6_9BACT</name>
<evidence type="ECO:0000313" key="3">
    <source>
        <dbReference type="Proteomes" id="UP000191931"/>
    </source>
</evidence>
<keyword evidence="1" id="KW-1133">Transmembrane helix</keyword>
<dbReference type="EMBL" id="FWEV01000304">
    <property type="protein sequence ID" value="SLM32242.1"/>
    <property type="molecule type" value="Genomic_DNA"/>
</dbReference>